<evidence type="ECO:0000256" key="3">
    <source>
        <dbReference type="ARBA" id="ARBA00022833"/>
    </source>
</evidence>
<evidence type="ECO:0000256" key="5">
    <source>
        <dbReference type="ARBA" id="ARBA00023125"/>
    </source>
</evidence>
<evidence type="ECO:0000256" key="8">
    <source>
        <dbReference type="PROSITE-ProRule" id="PRU00125"/>
    </source>
</evidence>
<evidence type="ECO:0000256" key="1">
    <source>
        <dbReference type="ARBA" id="ARBA00004123"/>
    </source>
</evidence>
<dbReference type="Gene3D" id="2.10.110.10">
    <property type="entry name" value="Cysteine Rich Protein"/>
    <property type="match status" value="1"/>
</dbReference>
<evidence type="ECO:0000256" key="2">
    <source>
        <dbReference type="ARBA" id="ARBA00022723"/>
    </source>
</evidence>
<comment type="caution">
    <text evidence="11">The sequence shown here is derived from an EMBL/GenBank/DDBJ whole genome shotgun (WGS) entry which is preliminary data.</text>
</comment>
<evidence type="ECO:0000256" key="6">
    <source>
        <dbReference type="ARBA" id="ARBA00023155"/>
    </source>
</evidence>
<protein>
    <submittedName>
        <fullName evidence="11">LIM/homeobox protein LMX-1.2</fullName>
    </submittedName>
</protein>
<dbReference type="Pfam" id="PF00412">
    <property type="entry name" value="LIM"/>
    <property type="match status" value="1"/>
</dbReference>
<dbReference type="PANTHER" id="PTHR24208:SF166">
    <property type="entry name" value="LIM HOMEOBOX TRANSCRIPTION FACTOR 1 ALPHA, ISOFORM B"/>
    <property type="match status" value="1"/>
</dbReference>
<proteinExistence type="predicted"/>
<feature type="domain" description="LIM zinc-binding" evidence="10">
    <location>
        <begin position="1"/>
        <end position="47"/>
    </location>
</feature>
<evidence type="ECO:0000313" key="11">
    <source>
        <dbReference type="EMBL" id="MED6258791.1"/>
    </source>
</evidence>
<feature type="region of interest" description="Disordered" evidence="9">
    <location>
        <begin position="47"/>
        <end position="94"/>
    </location>
</feature>
<keyword evidence="7" id="KW-0539">Nucleus</keyword>
<keyword evidence="4 8" id="KW-0440">LIM domain</keyword>
<comment type="subcellular location">
    <subcellularLocation>
        <location evidence="1">Nucleus</location>
    </subcellularLocation>
</comment>
<feature type="compositionally biased region" description="Basic and acidic residues" evidence="9">
    <location>
        <begin position="57"/>
        <end position="86"/>
    </location>
</feature>
<dbReference type="InterPro" id="IPR001781">
    <property type="entry name" value="Znf_LIM"/>
</dbReference>
<keyword evidence="5" id="KW-0238">DNA-binding</keyword>
<evidence type="ECO:0000256" key="7">
    <source>
        <dbReference type="ARBA" id="ARBA00023242"/>
    </source>
</evidence>
<dbReference type="EMBL" id="JAHUTI010081335">
    <property type="protein sequence ID" value="MED6258791.1"/>
    <property type="molecule type" value="Genomic_DNA"/>
</dbReference>
<dbReference type="Proteomes" id="UP001345963">
    <property type="component" value="Unassembled WGS sequence"/>
</dbReference>
<dbReference type="PANTHER" id="PTHR24208">
    <property type="entry name" value="LIM/HOMEOBOX PROTEIN LHX"/>
    <property type="match status" value="1"/>
</dbReference>
<name>A0ABU7C7U5_9TELE</name>
<evidence type="ECO:0000256" key="9">
    <source>
        <dbReference type="SAM" id="MobiDB-lite"/>
    </source>
</evidence>
<organism evidence="11 12">
    <name type="scientific">Ataeniobius toweri</name>
    <dbReference type="NCBI Taxonomy" id="208326"/>
    <lineage>
        <taxon>Eukaryota</taxon>
        <taxon>Metazoa</taxon>
        <taxon>Chordata</taxon>
        <taxon>Craniata</taxon>
        <taxon>Vertebrata</taxon>
        <taxon>Euteleostomi</taxon>
        <taxon>Actinopterygii</taxon>
        <taxon>Neopterygii</taxon>
        <taxon>Teleostei</taxon>
        <taxon>Neoteleostei</taxon>
        <taxon>Acanthomorphata</taxon>
        <taxon>Ovalentaria</taxon>
        <taxon>Atherinomorphae</taxon>
        <taxon>Cyprinodontiformes</taxon>
        <taxon>Goodeidae</taxon>
        <taxon>Ataeniobius</taxon>
    </lineage>
</organism>
<keyword evidence="12" id="KW-1185">Reference proteome</keyword>
<reference evidence="11 12" key="1">
    <citation type="submission" date="2021-07" db="EMBL/GenBank/DDBJ databases">
        <authorList>
            <person name="Palmer J.M."/>
        </authorList>
    </citation>
    <scope>NUCLEOTIDE SEQUENCE [LARGE SCALE GENOMIC DNA]</scope>
    <source>
        <strain evidence="11 12">AT_MEX2019</strain>
        <tissue evidence="11">Muscle</tissue>
    </source>
</reference>
<evidence type="ECO:0000259" key="10">
    <source>
        <dbReference type="PROSITE" id="PS50023"/>
    </source>
</evidence>
<dbReference type="Gene3D" id="1.10.10.60">
    <property type="entry name" value="Homeodomain-like"/>
    <property type="match status" value="1"/>
</dbReference>
<dbReference type="PROSITE" id="PS50023">
    <property type="entry name" value="LIM_DOMAIN_2"/>
    <property type="match status" value="1"/>
</dbReference>
<evidence type="ECO:0000313" key="12">
    <source>
        <dbReference type="Proteomes" id="UP001345963"/>
    </source>
</evidence>
<sequence length="199" mass="22440">MRSQQSVYHLSCFCCSVCERRLSKGDEFVVKAGQLLCKPDYEQERDLLSTVSPENSDSEKSENETLDVKSEKLLAAEKRSDDSKDPRRPKRPRTILTTKQRRAFKASFDVSSKPCRKVSKLLGSSEPYKVAASQHTLSGGAVESSQKIPLQVEPFEDPQKVEMLLTFFKIAKLLELRWRSSSMCTPGNLNAVQPLQTSH</sequence>
<accession>A0ABU7C7U5</accession>
<keyword evidence="6" id="KW-0371">Homeobox</keyword>
<dbReference type="SMART" id="SM00132">
    <property type="entry name" value="LIM"/>
    <property type="match status" value="1"/>
</dbReference>
<evidence type="ECO:0000256" key="4">
    <source>
        <dbReference type="ARBA" id="ARBA00023038"/>
    </source>
</evidence>
<keyword evidence="2 8" id="KW-0479">Metal-binding</keyword>
<gene>
    <name evidence="11" type="primary">LMX1B_3</name>
    <name evidence="11" type="ORF">ATANTOWER_012510</name>
</gene>
<keyword evidence="3 8" id="KW-0862">Zinc</keyword>
<dbReference type="InterPro" id="IPR050453">
    <property type="entry name" value="LIM_Homeobox_TF"/>
</dbReference>